<accession>A0A9D9DAP7</accession>
<reference evidence="3" key="2">
    <citation type="journal article" date="2021" name="PeerJ">
        <title>Extensive microbial diversity within the chicken gut microbiome revealed by metagenomics and culture.</title>
        <authorList>
            <person name="Gilroy R."/>
            <person name="Ravi A."/>
            <person name="Getino M."/>
            <person name="Pursley I."/>
            <person name="Horton D.L."/>
            <person name="Alikhan N.F."/>
            <person name="Baker D."/>
            <person name="Gharbi K."/>
            <person name="Hall N."/>
            <person name="Watson M."/>
            <person name="Adriaenssens E.M."/>
            <person name="Foster-Nyarko E."/>
            <person name="Jarju S."/>
            <person name="Secka A."/>
            <person name="Antonio M."/>
            <person name="Oren A."/>
            <person name="Chaudhuri R.R."/>
            <person name="La Ragione R."/>
            <person name="Hildebrand F."/>
            <person name="Pallen M.J."/>
        </authorList>
    </citation>
    <scope>NUCLEOTIDE SEQUENCE</scope>
    <source>
        <strain evidence="3">17213</strain>
    </source>
</reference>
<feature type="domain" description="TraD/TraG TraM recognition site" evidence="2">
    <location>
        <begin position="327"/>
        <end position="451"/>
    </location>
</feature>
<dbReference type="Proteomes" id="UP000823631">
    <property type="component" value="Unassembled WGS sequence"/>
</dbReference>
<dbReference type="InterPro" id="IPR027417">
    <property type="entry name" value="P-loop_NTPase"/>
</dbReference>
<dbReference type="EMBL" id="JADINH010000127">
    <property type="protein sequence ID" value="MBO8415895.1"/>
    <property type="molecule type" value="Genomic_DNA"/>
</dbReference>
<dbReference type="Pfam" id="PF12696">
    <property type="entry name" value="TraG-D_C"/>
    <property type="match status" value="1"/>
</dbReference>
<comment type="caution">
    <text evidence="3">The sequence shown here is derived from an EMBL/GenBank/DDBJ whole genome shotgun (WGS) entry which is preliminary data.</text>
</comment>
<feature type="region of interest" description="Disordered" evidence="1">
    <location>
        <begin position="161"/>
        <end position="185"/>
    </location>
</feature>
<protein>
    <submittedName>
        <fullName evidence="3">TraM recognition domain-containing protein</fullName>
    </submittedName>
</protein>
<evidence type="ECO:0000313" key="3">
    <source>
        <dbReference type="EMBL" id="MBO8415895.1"/>
    </source>
</evidence>
<dbReference type="SUPFAM" id="SSF52540">
    <property type="entry name" value="P-loop containing nucleoside triphosphate hydrolases"/>
    <property type="match status" value="1"/>
</dbReference>
<dbReference type="CDD" id="cd01127">
    <property type="entry name" value="TrwB_TraG_TraD_VirD4"/>
    <property type="match status" value="1"/>
</dbReference>
<organism evidence="3 4">
    <name type="scientific">Candidatus Avisuccinivibrio stercorigallinarum</name>
    <dbReference type="NCBI Taxonomy" id="2840704"/>
    <lineage>
        <taxon>Bacteria</taxon>
        <taxon>Pseudomonadati</taxon>
        <taxon>Pseudomonadota</taxon>
        <taxon>Gammaproteobacteria</taxon>
        <taxon>Aeromonadales</taxon>
        <taxon>Succinivibrionaceae</taxon>
        <taxon>Succinivibrionaceae incertae sedis</taxon>
        <taxon>Candidatus Avisuccinivibrio</taxon>
    </lineage>
</organism>
<dbReference type="InterPro" id="IPR032689">
    <property type="entry name" value="TraG-D_C"/>
</dbReference>
<evidence type="ECO:0000259" key="2">
    <source>
        <dbReference type="Pfam" id="PF12696"/>
    </source>
</evidence>
<dbReference type="Gene3D" id="3.40.50.300">
    <property type="entry name" value="P-loop containing nucleotide triphosphate hydrolases"/>
    <property type="match status" value="1"/>
</dbReference>
<feature type="compositionally biased region" description="Basic and acidic residues" evidence="1">
    <location>
        <begin position="170"/>
        <end position="185"/>
    </location>
</feature>
<evidence type="ECO:0000256" key="1">
    <source>
        <dbReference type="SAM" id="MobiDB-lite"/>
    </source>
</evidence>
<evidence type="ECO:0000313" key="4">
    <source>
        <dbReference type="Proteomes" id="UP000823631"/>
    </source>
</evidence>
<feature type="non-terminal residue" evidence="3">
    <location>
        <position position="1"/>
    </location>
</feature>
<gene>
    <name evidence="3" type="ORF">IAB19_05905</name>
</gene>
<proteinExistence type="predicted"/>
<sequence>STLLSLLITQALLRRECVIILDPKSDPALMTRVFDCCRILGREKELKFLDLSQTLSSIRLNAVGHFTRTSELADRLTSTMPGNGSALSFKAYAQNAVNSAVSLLLLEGKAVTIEAIREATAQHAIFRERLQDWLVKLVKGLNNEDAMLFLKRLRRGENERRSKIKNAAAKGEKIPEQNPVEDKDSKSNSLIKIPLLCTLYSWLVEKGLTEFNPHFYAAADLAAMDPAFYAKVTAALKPRLNQLTNTDLKDTLSDSGGLTLSELVRQGGVLYVSLSCLTDSALGSDVGKLIMADLRALAGELNAKKSEDLARRMRGEPAKAETAAQRINIFIDEASEIIDESTIQLLNKGRGSAIAMTLATQSAADLSARIGADGAQQAIANCNTLFSLRIFDQASAREVASSFPQVPVEQEAATLAYQEDITEGSLNYGGTSSVQMQQVSLVPPALLAALPDFAYAARLADGRIILGKVPLVSPALTLDAMKTK</sequence>
<dbReference type="AlphaFoldDB" id="A0A9D9DAP7"/>
<reference evidence="3" key="1">
    <citation type="submission" date="2020-10" db="EMBL/GenBank/DDBJ databases">
        <authorList>
            <person name="Gilroy R."/>
        </authorList>
    </citation>
    <scope>NUCLEOTIDE SEQUENCE</scope>
    <source>
        <strain evidence="3">17213</strain>
    </source>
</reference>
<name>A0A9D9DAP7_9GAMM</name>